<gene>
    <name evidence="3" type="ORF">LZC95_19135</name>
</gene>
<proteinExistence type="predicted"/>
<dbReference type="Gene3D" id="2.80.10.50">
    <property type="match status" value="1"/>
</dbReference>
<dbReference type="SUPFAM" id="SSF50965">
    <property type="entry name" value="Galactose oxidase, central domain"/>
    <property type="match status" value="1"/>
</dbReference>
<evidence type="ECO:0000313" key="3">
    <source>
        <dbReference type="EMBL" id="WXA98924.1"/>
    </source>
</evidence>
<feature type="compositionally biased region" description="Basic and acidic residues" evidence="1">
    <location>
        <begin position="43"/>
        <end position="64"/>
    </location>
</feature>
<evidence type="ECO:0000256" key="1">
    <source>
        <dbReference type="SAM" id="MobiDB-lite"/>
    </source>
</evidence>
<dbReference type="InterPro" id="IPR011043">
    <property type="entry name" value="Gal_Oxase/kelch_b-propeller"/>
</dbReference>
<reference evidence="3 4" key="1">
    <citation type="submission" date="2021-12" db="EMBL/GenBank/DDBJ databases">
        <title>Discovery of the Pendulisporaceae a myxobacterial family with distinct sporulation behavior and unique specialized metabolism.</title>
        <authorList>
            <person name="Garcia R."/>
            <person name="Popoff A."/>
            <person name="Bader C.D."/>
            <person name="Loehr J."/>
            <person name="Walesch S."/>
            <person name="Walt C."/>
            <person name="Boldt J."/>
            <person name="Bunk B."/>
            <person name="Haeckl F.J.F.P.J."/>
            <person name="Gunesch A.P."/>
            <person name="Birkelbach J."/>
            <person name="Nuebel U."/>
            <person name="Pietschmann T."/>
            <person name="Bach T."/>
            <person name="Mueller R."/>
        </authorList>
    </citation>
    <scope>NUCLEOTIDE SEQUENCE [LARGE SCALE GENOMIC DNA]</scope>
    <source>
        <strain evidence="3 4">MSr12523</strain>
    </source>
</reference>
<dbReference type="PROSITE" id="PS51257">
    <property type="entry name" value="PROKAR_LIPOPROTEIN"/>
    <property type="match status" value="1"/>
</dbReference>
<keyword evidence="2" id="KW-0472">Membrane</keyword>
<dbReference type="EMBL" id="CP089982">
    <property type="protein sequence ID" value="WXA98924.1"/>
    <property type="molecule type" value="Genomic_DNA"/>
</dbReference>
<name>A0ABZ2KK51_9BACT</name>
<organism evidence="3 4">
    <name type="scientific">Pendulispora brunnea</name>
    <dbReference type="NCBI Taxonomy" id="2905690"/>
    <lineage>
        <taxon>Bacteria</taxon>
        <taxon>Pseudomonadati</taxon>
        <taxon>Myxococcota</taxon>
        <taxon>Myxococcia</taxon>
        <taxon>Myxococcales</taxon>
        <taxon>Sorangiineae</taxon>
        <taxon>Pendulisporaceae</taxon>
        <taxon>Pendulispora</taxon>
    </lineage>
</organism>
<keyword evidence="2" id="KW-0812">Transmembrane</keyword>
<dbReference type="Proteomes" id="UP001379533">
    <property type="component" value="Chromosome"/>
</dbReference>
<evidence type="ECO:0000313" key="4">
    <source>
        <dbReference type="Proteomes" id="UP001379533"/>
    </source>
</evidence>
<feature type="transmembrane region" description="Helical" evidence="2">
    <location>
        <begin position="12"/>
        <end position="35"/>
    </location>
</feature>
<keyword evidence="4" id="KW-1185">Reference proteome</keyword>
<evidence type="ECO:0008006" key="5">
    <source>
        <dbReference type="Google" id="ProtNLM"/>
    </source>
</evidence>
<protein>
    <recommendedName>
        <fullName evidence="5">Delta-60 repeat protein</fullName>
    </recommendedName>
</protein>
<dbReference type="NCBIfam" id="TIGR02608">
    <property type="entry name" value="delta_60_rpt"/>
    <property type="match status" value="2"/>
</dbReference>
<sequence length="442" mass="46562">MRKNEGDGVRGRIRVALAAVALSTGAFACGALIGFEDLPGKTSPRDASADIAPDDVREASDTRGEPGTLDPSFGKGGISVLEWPNINSETSLMLDGEDILLFLMGNEPAHLAAVRCSKSGACDTAHAVTVFNGYISRVIPVRDPRGEGALIYGLENGSGDSPYQSTVHLVRLGRDGRVEELAKETLYAPTTQLEVAFAAGMHRSIGVDNSRPNDAGRMNLRAYLPDGGPDMQFGHGGRVSLATPAVYFQPGGVLLQSDGRVVLAGAPYVDELTTCLRFESDGGLETSFGPDGGVTLAVASPTIVPDGDGYLIGGMEVGPRAVLFRLTRDGRRDPSHWNDGMYRFDVSDDTNLPMTHLRSLAAMPGGTILAFGSMATETSNVVALARVSRGGLDPTFGKRGYVHIDEGEVTGQASMVVDADGYAVVAWRGADGSAKLARYRGE</sequence>
<keyword evidence="2" id="KW-1133">Transmembrane helix</keyword>
<evidence type="ECO:0000256" key="2">
    <source>
        <dbReference type="SAM" id="Phobius"/>
    </source>
</evidence>
<feature type="region of interest" description="Disordered" evidence="1">
    <location>
        <begin position="43"/>
        <end position="71"/>
    </location>
</feature>
<dbReference type="RefSeq" id="WP_394849550.1">
    <property type="nucleotide sequence ID" value="NZ_CP089982.1"/>
</dbReference>
<dbReference type="InterPro" id="IPR013431">
    <property type="entry name" value="Delta_60_rpt"/>
</dbReference>
<accession>A0ABZ2KK51</accession>